<feature type="non-terminal residue" evidence="1">
    <location>
        <position position="1"/>
    </location>
</feature>
<evidence type="ECO:0000313" key="1">
    <source>
        <dbReference type="EMBL" id="AEW08917.1"/>
    </source>
</evidence>
<gene>
    <name evidence="1" type="ORF">CL2267Contig1_02</name>
</gene>
<dbReference type="SUPFAM" id="SSF48371">
    <property type="entry name" value="ARM repeat"/>
    <property type="match status" value="1"/>
</dbReference>
<name>H9MCS0_PINRA</name>
<dbReference type="InterPro" id="IPR052608">
    <property type="entry name" value="U-box_domain_protein"/>
</dbReference>
<proteinExistence type="predicted"/>
<dbReference type="AlphaFoldDB" id="H9MCS0"/>
<dbReference type="PANTHER" id="PTHR45958:SF14">
    <property type="entry name" value="RING-TYPE E3 UBIQUITIN TRANSFERASE"/>
    <property type="match status" value="1"/>
</dbReference>
<dbReference type="EMBL" id="JQ263805">
    <property type="protein sequence ID" value="AEW08917.1"/>
    <property type="molecule type" value="Genomic_DNA"/>
</dbReference>
<accession>H9MCS0</accession>
<reference evidence="1" key="1">
    <citation type="submission" date="2011-12" db="EMBL/GenBank/DDBJ databases">
        <title>Nucleotide Diversity and Divergence in the Loblolly Pine Gene Space.</title>
        <authorList>
            <person name="Neale D.B."/>
            <person name="Wegrzyn J.L."/>
            <person name="Lee J.M."/>
            <person name="Eckert A.J."/>
            <person name="Liechty J.D."/>
            <person name="Stevens K.A."/>
            <person name="Langley C.H."/>
        </authorList>
    </citation>
    <scope>NUCLEOTIDE SEQUENCE</scope>
    <source>
        <strain evidence="1">6828</strain>
        <tissue evidence="1">Megagametophyte</tissue>
    </source>
</reference>
<organism evidence="1">
    <name type="scientific">Pinus radiata</name>
    <name type="common">Monterey pine</name>
    <name type="synonym">Pinus insignis</name>
    <dbReference type="NCBI Taxonomy" id="3347"/>
    <lineage>
        <taxon>Eukaryota</taxon>
        <taxon>Viridiplantae</taxon>
        <taxon>Streptophyta</taxon>
        <taxon>Embryophyta</taxon>
        <taxon>Tracheophyta</taxon>
        <taxon>Spermatophyta</taxon>
        <taxon>Pinopsida</taxon>
        <taxon>Pinidae</taxon>
        <taxon>Conifers I</taxon>
        <taxon>Pinales</taxon>
        <taxon>Pinaceae</taxon>
        <taxon>Pinus</taxon>
        <taxon>Pinus subgen. Pinus</taxon>
    </lineage>
</organism>
<dbReference type="PANTHER" id="PTHR45958">
    <property type="entry name" value="RING-TYPE E3 UBIQUITIN TRANSFERASE"/>
    <property type="match status" value="1"/>
</dbReference>
<protein>
    <submittedName>
        <fullName evidence="1">Uncharacterized protein</fullName>
    </submittedName>
</protein>
<dbReference type="InterPro" id="IPR016024">
    <property type="entry name" value="ARM-type_fold"/>
</dbReference>
<sequence>ERIVWMIERILRVDEQSQRYSLDQSMVKALVEAFKHGNSSTRQLAQSALTNLKELSGASAGVLSRSRLQRFGNPQ</sequence>